<comment type="caution">
    <text evidence="10">The sequence shown here is derived from an EMBL/GenBank/DDBJ whole genome shotgun (WGS) entry which is preliminary data.</text>
</comment>
<dbReference type="PANTHER" id="PTHR43357:SF4">
    <property type="entry name" value="INNER MEMBRANE ABC TRANSPORTER PERMEASE PROTEIN YDCV"/>
    <property type="match status" value="1"/>
</dbReference>
<dbReference type="GO" id="GO:0005886">
    <property type="term" value="C:plasma membrane"/>
    <property type="evidence" value="ECO:0007669"/>
    <property type="project" value="UniProtKB-SubCell"/>
</dbReference>
<keyword evidence="6 8" id="KW-1133">Transmembrane helix</keyword>
<dbReference type="PANTHER" id="PTHR43357">
    <property type="entry name" value="INNER MEMBRANE ABC TRANSPORTER PERMEASE PROTEIN YDCV"/>
    <property type="match status" value="1"/>
</dbReference>
<dbReference type="Proteomes" id="UP000553963">
    <property type="component" value="Unassembled WGS sequence"/>
</dbReference>
<feature type="transmembrane region" description="Helical" evidence="8">
    <location>
        <begin position="245"/>
        <end position="267"/>
    </location>
</feature>
<comment type="similarity">
    <text evidence="8">Belongs to the binding-protein-dependent transport system permease family.</text>
</comment>
<evidence type="ECO:0000256" key="7">
    <source>
        <dbReference type="ARBA" id="ARBA00023136"/>
    </source>
</evidence>
<dbReference type="RefSeq" id="WP_183398689.1">
    <property type="nucleotide sequence ID" value="NZ_JACIDS010000003.1"/>
</dbReference>
<evidence type="ECO:0000256" key="5">
    <source>
        <dbReference type="ARBA" id="ARBA00022692"/>
    </source>
</evidence>
<dbReference type="SUPFAM" id="SSF161098">
    <property type="entry name" value="MetI-like"/>
    <property type="match status" value="1"/>
</dbReference>
<evidence type="ECO:0000256" key="1">
    <source>
        <dbReference type="ARBA" id="ARBA00004429"/>
    </source>
</evidence>
<feature type="transmembrane region" description="Helical" evidence="8">
    <location>
        <begin position="111"/>
        <end position="133"/>
    </location>
</feature>
<comment type="subcellular location">
    <subcellularLocation>
        <location evidence="1">Cell inner membrane</location>
        <topology evidence="1">Multi-pass membrane protein</topology>
    </subcellularLocation>
    <subcellularLocation>
        <location evidence="8">Cell membrane</location>
        <topology evidence="8">Multi-pass membrane protein</topology>
    </subcellularLocation>
</comment>
<evidence type="ECO:0000256" key="4">
    <source>
        <dbReference type="ARBA" id="ARBA00022519"/>
    </source>
</evidence>
<dbReference type="InterPro" id="IPR000515">
    <property type="entry name" value="MetI-like"/>
</dbReference>
<protein>
    <submittedName>
        <fullName evidence="10">Multiple sugar transport system permease protein/putative spermidine/putrescine transport system permease protein</fullName>
    </submittedName>
</protein>
<dbReference type="CDD" id="cd06261">
    <property type="entry name" value="TM_PBP2"/>
    <property type="match status" value="1"/>
</dbReference>
<evidence type="ECO:0000313" key="10">
    <source>
        <dbReference type="EMBL" id="MBB3931001.1"/>
    </source>
</evidence>
<accession>A0A840AQ67</accession>
<keyword evidence="5 8" id="KW-0812">Transmembrane</keyword>
<keyword evidence="4" id="KW-0997">Cell inner membrane</keyword>
<organism evidence="10 11">
    <name type="scientific">Kaistia hirudinis</name>
    <dbReference type="NCBI Taxonomy" id="1293440"/>
    <lineage>
        <taxon>Bacteria</taxon>
        <taxon>Pseudomonadati</taxon>
        <taxon>Pseudomonadota</taxon>
        <taxon>Alphaproteobacteria</taxon>
        <taxon>Hyphomicrobiales</taxon>
        <taxon>Kaistiaceae</taxon>
        <taxon>Kaistia</taxon>
    </lineage>
</organism>
<keyword evidence="11" id="KW-1185">Reference proteome</keyword>
<keyword evidence="7 8" id="KW-0472">Membrane</keyword>
<dbReference type="PROSITE" id="PS50928">
    <property type="entry name" value="ABC_TM1"/>
    <property type="match status" value="1"/>
</dbReference>
<sequence>MARSSRIPFSTDDSLWLAIGLYSALVLVIGVPLAMIVLWSFADGWFPPALIPTAFTLEHWRQIVEDRGLAEATLRSILIATTVTALSGVIALPTAWAMARFPFRMKRAVEMFVLAPLIVPGLVVAVGVGQLFLSLRLAYTVPGVILVQLIGTLPLMIRLLSASLGTIPEDLLLAARALGASPLRAMLAVVLPLSVPTLVAGGLLTFVESFQEFDMSFIVGAPLVETLPVRLFFYLDGSGIRFTSAAVVSLILLAPVLIVFVLAGRIMRDDVMASGMGKL</sequence>
<dbReference type="GO" id="GO:0055085">
    <property type="term" value="P:transmembrane transport"/>
    <property type="evidence" value="ECO:0007669"/>
    <property type="project" value="InterPro"/>
</dbReference>
<proteinExistence type="inferred from homology"/>
<dbReference type="Pfam" id="PF00528">
    <property type="entry name" value="BPD_transp_1"/>
    <property type="match status" value="1"/>
</dbReference>
<dbReference type="EMBL" id="JACIDS010000003">
    <property type="protein sequence ID" value="MBB3931001.1"/>
    <property type="molecule type" value="Genomic_DNA"/>
</dbReference>
<gene>
    <name evidence="10" type="ORF">GGR25_002051</name>
</gene>
<evidence type="ECO:0000259" key="9">
    <source>
        <dbReference type="PROSITE" id="PS50928"/>
    </source>
</evidence>
<dbReference type="Gene3D" id="1.10.3720.10">
    <property type="entry name" value="MetI-like"/>
    <property type="match status" value="1"/>
</dbReference>
<feature type="transmembrane region" description="Helical" evidence="8">
    <location>
        <begin position="77"/>
        <end position="99"/>
    </location>
</feature>
<evidence type="ECO:0000256" key="8">
    <source>
        <dbReference type="RuleBase" id="RU363032"/>
    </source>
</evidence>
<feature type="transmembrane region" description="Helical" evidence="8">
    <location>
        <begin position="185"/>
        <end position="207"/>
    </location>
</feature>
<reference evidence="10 11" key="1">
    <citation type="submission" date="2020-08" db="EMBL/GenBank/DDBJ databases">
        <title>Genomic Encyclopedia of Type Strains, Phase IV (KMG-IV): sequencing the most valuable type-strain genomes for metagenomic binning, comparative biology and taxonomic classification.</title>
        <authorList>
            <person name="Goeker M."/>
        </authorList>
    </citation>
    <scope>NUCLEOTIDE SEQUENCE [LARGE SCALE GENOMIC DNA]</scope>
    <source>
        <strain evidence="10 11">DSM 25966</strain>
    </source>
</reference>
<evidence type="ECO:0000256" key="2">
    <source>
        <dbReference type="ARBA" id="ARBA00022448"/>
    </source>
</evidence>
<feature type="transmembrane region" description="Helical" evidence="8">
    <location>
        <begin position="145"/>
        <end position="164"/>
    </location>
</feature>
<evidence type="ECO:0000256" key="3">
    <source>
        <dbReference type="ARBA" id="ARBA00022475"/>
    </source>
</evidence>
<keyword evidence="2 8" id="KW-0813">Transport</keyword>
<feature type="domain" description="ABC transmembrane type-1" evidence="9">
    <location>
        <begin position="73"/>
        <end position="263"/>
    </location>
</feature>
<keyword evidence="10" id="KW-0762">Sugar transport</keyword>
<dbReference type="AlphaFoldDB" id="A0A840AQ67"/>
<feature type="transmembrane region" description="Helical" evidence="8">
    <location>
        <begin position="21"/>
        <end position="42"/>
    </location>
</feature>
<evidence type="ECO:0000256" key="6">
    <source>
        <dbReference type="ARBA" id="ARBA00022989"/>
    </source>
</evidence>
<evidence type="ECO:0000313" key="11">
    <source>
        <dbReference type="Proteomes" id="UP000553963"/>
    </source>
</evidence>
<dbReference type="InterPro" id="IPR035906">
    <property type="entry name" value="MetI-like_sf"/>
</dbReference>
<keyword evidence="3" id="KW-1003">Cell membrane</keyword>
<name>A0A840AQ67_9HYPH</name>